<keyword evidence="3" id="KW-1185">Reference proteome</keyword>
<evidence type="ECO:0000313" key="2">
    <source>
        <dbReference type="EMBL" id="OEL26727.1"/>
    </source>
</evidence>
<evidence type="ECO:0000259" key="1">
    <source>
        <dbReference type="Pfam" id="PF00134"/>
    </source>
</evidence>
<dbReference type="EMBL" id="LWDX02034038">
    <property type="protein sequence ID" value="OEL26727.1"/>
    <property type="molecule type" value="Genomic_DNA"/>
</dbReference>
<comment type="caution">
    <text evidence="2">The sequence shown here is derived from an EMBL/GenBank/DDBJ whole genome shotgun (WGS) entry which is preliminary data.</text>
</comment>
<dbReference type="InterPro" id="IPR006671">
    <property type="entry name" value="Cyclin_N"/>
</dbReference>
<dbReference type="Gene3D" id="1.10.472.10">
    <property type="entry name" value="Cyclin-like"/>
    <property type="match status" value="1"/>
</dbReference>
<dbReference type="InterPro" id="IPR036915">
    <property type="entry name" value="Cyclin-like_sf"/>
</dbReference>
<proteinExistence type="predicted"/>
<dbReference type="STRING" id="888268.A0A1E5VNQ8"/>
<protein>
    <submittedName>
        <fullName evidence="2">Putative cyclin-D7-1</fullName>
    </submittedName>
</protein>
<dbReference type="AlphaFoldDB" id="A0A1E5VNQ8"/>
<dbReference type="Pfam" id="PF00134">
    <property type="entry name" value="Cyclin_N"/>
    <property type="match status" value="1"/>
</dbReference>
<dbReference type="OrthoDB" id="62at2759"/>
<sequence>MTVLLMMMTPAPAIICFPSRRLHQSSPEEQHLQELLVEHMARQGCYAPSRGYLDHLLQQQQGRPPPAAPAAIIPDDPHGVAAARSRGVHYIIYAFGRLGLSAATAFNAVNYLDRFLFINCHLRWEAWMVELVSVACLSVACKLEEVDAPPSLHHLQVYQWLHLHVHASSMHMGGYMLVRMTLFSSIPSVRITR</sequence>
<reference evidence="2 3" key="1">
    <citation type="submission" date="2016-09" db="EMBL/GenBank/DDBJ databases">
        <title>The draft genome of Dichanthelium oligosanthes: A C3 panicoid grass species.</title>
        <authorList>
            <person name="Studer A.J."/>
            <person name="Schnable J.C."/>
            <person name="Brutnell T.P."/>
        </authorList>
    </citation>
    <scope>NUCLEOTIDE SEQUENCE [LARGE SCALE GENOMIC DNA]</scope>
    <source>
        <strain evidence="3">cv. Kellogg 1175</strain>
        <tissue evidence="2">Leaf</tissue>
    </source>
</reference>
<feature type="domain" description="Cyclin N-terminal" evidence="1">
    <location>
        <begin position="77"/>
        <end position="158"/>
    </location>
</feature>
<organism evidence="2 3">
    <name type="scientific">Dichanthelium oligosanthes</name>
    <dbReference type="NCBI Taxonomy" id="888268"/>
    <lineage>
        <taxon>Eukaryota</taxon>
        <taxon>Viridiplantae</taxon>
        <taxon>Streptophyta</taxon>
        <taxon>Embryophyta</taxon>
        <taxon>Tracheophyta</taxon>
        <taxon>Spermatophyta</taxon>
        <taxon>Magnoliopsida</taxon>
        <taxon>Liliopsida</taxon>
        <taxon>Poales</taxon>
        <taxon>Poaceae</taxon>
        <taxon>PACMAD clade</taxon>
        <taxon>Panicoideae</taxon>
        <taxon>Panicodae</taxon>
        <taxon>Paniceae</taxon>
        <taxon>Dichantheliinae</taxon>
        <taxon>Dichanthelium</taxon>
    </lineage>
</organism>
<accession>A0A1E5VNQ8</accession>
<gene>
    <name evidence="2" type="ORF">BAE44_0012254</name>
</gene>
<name>A0A1E5VNQ8_9POAL</name>
<dbReference type="SUPFAM" id="SSF47954">
    <property type="entry name" value="Cyclin-like"/>
    <property type="match status" value="1"/>
</dbReference>
<dbReference type="Proteomes" id="UP000095767">
    <property type="component" value="Unassembled WGS sequence"/>
</dbReference>
<evidence type="ECO:0000313" key="3">
    <source>
        <dbReference type="Proteomes" id="UP000095767"/>
    </source>
</evidence>